<dbReference type="Pfam" id="PF03022">
    <property type="entry name" value="MRJP"/>
    <property type="match status" value="1"/>
</dbReference>
<dbReference type="GO" id="GO:0005576">
    <property type="term" value="C:extracellular region"/>
    <property type="evidence" value="ECO:0007669"/>
    <property type="project" value="UniProtKB-SubCell"/>
</dbReference>
<dbReference type="AlphaFoldDB" id="A0A7S9LTU9"/>
<feature type="chain" id="PRO_5032893836" description="Major royal jelly protein" evidence="3">
    <location>
        <begin position="19"/>
        <end position="353"/>
    </location>
</feature>
<organism evidence="4 5">
    <name type="scientific">Pontivivens ytuae</name>
    <dbReference type="NCBI Taxonomy" id="2789856"/>
    <lineage>
        <taxon>Bacteria</taxon>
        <taxon>Pseudomonadati</taxon>
        <taxon>Pseudomonadota</taxon>
        <taxon>Alphaproteobacteria</taxon>
        <taxon>Rhodobacterales</taxon>
        <taxon>Paracoccaceae</taxon>
        <taxon>Pontivivens</taxon>
    </lineage>
</organism>
<dbReference type="EMBL" id="CP064942">
    <property type="protein sequence ID" value="QPH55063.1"/>
    <property type="molecule type" value="Genomic_DNA"/>
</dbReference>
<evidence type="ECO:0000256" key="2">
    <source>
        <dbReference type="ARBA" id="ARBA00022525"/>
    </source>
</evidence>
<dbReference type="InterPro" id="IPR011042">
    <property type="entry name" value="6-blade_b-propeller_TolB-like"/>
</dbReference>
<reference evidence="4 5" key="1">
    <citation type="submission" date="2020-11" db="EMBL/GenBank/DDBJ databases">
        <title>Description of Pontivivens ytuae sp. nov. isolated from deep sea sediment of Mariana Trench.</title>
        <authorList>
            <person name="Wang Z."/>
            <person name="Sun Q.-L."/>
            <person name="Xu X.-D."/>
            <person name="Tang Y.-Z."/>
            <person name="Zhang J."/>
        </authorList>
    </citation>
    <scope>NUCLEOTIDE SEQUENCE [LARGE SCALE GENOMIC DNA]</scope>
    <source>
        <strain evidence="4 5">MT2928</strain>
    </source>
</reference>
<sequence length="353" mass="37422">MIARIALAALVAATPLTAQTFEVVAELDQGPGNVTVTPDGRIILSLHQFYAPEMRVVELTEDGSLVPFPTPRWAGPRQADGTGLAAVLGLRSSADGVVWMLDNGSGGQVQQRLVGWNTQTDELEAAIDIPAEASVEGSFHNDLALDAERPLAYTADIAGGFAIINLETGEGRRALDGHVSTMAEDVDFIVRGELLRNPDGSRARVALNPITISPDNEWVYYGAMNGTAVWRVPTAALADPELPAEELAALVERYGDKPPSDGITVDDIGNVYITDGGGNAIGVTGPDGRYRVLVADPRIEWPDGMSAGPDGWMYATVNRLNNTPPLNAGASTEPAGPYYVVRWRPIGSAVVGR</sequence>
<proteinExistence type="predicted"/>
<keyword evidence="3" id="KW-0732">Signal</keyword>
<dbReference type="PANTHER" id="PTHR10009">
    <property type="entry name" value="PROTEIN YELLOW-RELATED"/>
    <property type="match status" value="1"/>
</dbReference>
<dbReference type="PANTHER" id="PTHR10009:SF18">
    <property type="entry name" value="PROTEIN YELLOW-LIKE PROTEIN"/>
    <property type="match status" value="1"/>
</dbReference>
<keyword evidence="5" id="KW-1185">Reference proteome</keyword>
<evidence type="ECO:0000313" key="5">
    <source>
        <dbReference type="Proteomes" id="UP000594800"/>
    </source>
</evidence>
<dbReference type="InterPro" id="IPR017996">
    <property type="entry name" value="MRJP/yellow-related"/>
</dbReference>
<dbReference type="KEGG" id="poz:I0K15_04765"/>
<evidence type="ECO:0000313" key="4">
    <source>
        <dbReference type="EMBL" id="QPH55063.1"/>
    </source>
</evidence>
<dbReference type="RefSeq" id="WP_196104262.1">
    <property type="nucleotide sequence ID" value="NZ_CP064942.1"/>
</dbReference>
<evidence type="ECO:0000256" key="1">
    <source>
        <dbReference type="ARBA" id="ARBA00004613"/>
    </source>
</evidence>
<keyword evidence="2" id="KW-0964">Secreted</keyword>
<name>A0A7S9LTU9_9RHOB</name>
<evidence type="ECO:0008006" key="6">
    <source>
        <dbReference type="Google" id="ProtNLM"/>
    </source>
</evidence>
<gene>
    <name evidence="4" type="ORF">I0K15_04765</name>
</gene>
<protein>
    <recommendedName>
        <fullName evidence="6">Major royal jelly protein</fullName>
    </recommendedName>
</protein>
<dbReference type="SUPFAM" id="SSF101898">
    <property type="entry name" value="NHL repeat"/>
    <property type="match status" value="1"/>
</dbReference>
<evidence type="ECO:0000256" key="3">
    <source>
        <dbReference type="SAM" id="SignalP"/>
    </source>
</evidence>
<dbReference type="Gene3D" id="2.120.10.30">
    <property type="entry name" value="TolB, C-terminal domain"/>
    <property type="match status" value="1"/>
</dbReference>
<dbReference type="Proteomes" id="UP000594800">
    <property type="component" value="Chromosome"/>
</dbReference>
<accession>A0A7S9LTU9</accession>
<feature type="signal peptide" evidence="3">
    <location>
        <begin position="1"/>
        <end position="18"/>
    </location>
</feature>
<comment type="subcellular location">
    <subcellularLocation>
        <location evidence="1">Secreted</location>
    </subcellularLocation>
</comment>